<comment type="similarity">
    <text evidence="2">Belongs to the TlyA family.</text>
</comment>
<dbReference type="NCBIfam" id="TIGR00478">
    <property type="entry name" value="tly"/>
    <property type="match status" value="1"/>
</dbReference>
<dbReference type="InterPro" id="IPR029063">
    <property type="entry name" value="SAM-dependent_MTases_sf"/>
</dbReference>
<dbReference type="AlphaFoldDB" id="A0A9D1I9W3"/>
<dbReference type="Pfam" id="PF01728">
    <property type="entry name" value="FtsJ"/>
    <property type="match status" value="1"/>
</dbReference>
<reference evidence="5" key="2">
    <citation type="journal article" date="2021" name="PeerJ">
        <title>Extensive microbial diversity within the chicken gut microbiome revealed by metagenomics and culture.</title>
        <authorList>
            <person name="Gilroy R."/>
            <person name="Ravi A."/>
            <person name="Getino M."/>
            <person name="Pursley I."/>
            <person name="Horton D.L."/>
            <person name="Alikhan N.F."/>
            <person name="Baker D."/>
            <person name="Gharbi K."/>
            <person name="Hall N."/>
            <person name="Watson M."/>
            <person name="Adriaenssens E.M."/>
            <person name="Foster-Nyarko E."/>
            <person name="Jarju S."/>
            <person name="Secka A."/>
            <person name="Antonio M."/>
            <person name="Oren A."/>
            <person name="Chaudhuri R.R."/>
            <person name="La Ragione R."/>
            <person name="Hildebrand F."/>
            <person name="Pallen M.J."/>
        </authorList>
    </citation>
    <scope>NUCLEOTIDE SEQUENCE</scope>
    <source>
        <strain evidence="5">CHK195-4489</strain>
    </source>
</reference>
<protein>
    <submittedName>
        <fullName evidence="5">TlyA family RNA methyltransferase</fullName>
    </submittedName>
</protein>
<dbReference type="GO" id="GO:0003723">
    <property type="term" value="F:RNA binding"/>
    <property type="evidence" value="ECO:0007669"/>
    <property type="project" value="UniProtKB-KW"/>
</dbReference>
<feature type="domain" description="RNA-binding S4" evidence="4">
    <location>
        <begin position="1"/>
        <end position="65"/>
    </location>
</feature>
<dbReference type="PANTHER" id="PTHR32319:SF0">
    <property type="entry name" value="BACTERIAL HEMOLYSIN-LIKE PROTEIN"/>
    <property type="match status" value="1"/>
</dbReference>
<dbReference type="SUPFAM" id="SSF53335">
    <property type="entry name" value="S-adenosyl-L-methionine-dependent methyltransferases"/>
    <property type="match status" value="1"/>
</dbReference>
<proteinExistence type="inferred from homology"/>
<evidence type="ECO:0000256" key="1">
    <source>
        <dbReference type="ARBA" id="ARBA00022884"/>
    </source>
</evidence>
<evidence type="ECO:0000256" key="3">
    <source>
        <dbReference type="PROSITE-ProRule" id="PRU00182"/>
    </source>
</evidence>
<dbReference type="Pfam" id="PF01479">
    <property type="entry name" value="S4"/>
    <property type="match status" value="1"/>
</dbReference>
<dbReference type="SMART" id="SM00363">
    <property type="entry name" value="S4"/>
    <property type="match status" value="1"/>
</dbReference>
<organism evidence="5 6">
    <name type="scientific">Candidatus Egerieisoma faecipullorum</name>
    <dbReference type="NCBI Taxonomy" id="2840963"/>
    <lineage>
        <taxon>Bacteria</taxon>
        <taxon>Bacillati</taxon>
        <taxon>Bacillota</taxon>
        <taxon>Clostridia</taxon>
        <taxon>Eubacteriales</taxon>
        <taxon>Clostridiaceae</taxon>
        <taxon>Clostridiaceae incertae sedis</taxon>
        <taxon>Candidatus Egerieisoma</taxon>
    </lineage>
</organism>
<evidence type="ECO:0000256" key="2">
    <source>
        <dbReference type="ARBA" id="ARBA00029460"/>
    </source>
</evidence>
<keyword evidence="5" id="KW-0489">Methyltransferase</keyword>
<evidence type="ECO:0000313" key="5">
    <source>
        <dbReference type="EMBL" id="HIU29640.1"/>
    </source>
</evidence>
<dbReference type="Gene3D" id="3.10.290.10">
    <property type="entry name" value="RNA-binding S4 domain"/>
    <property type="match status" value="1"/>
</dbReference>
<keyword evidence="1 3" id="KW-0694">RNA-binding</keyword>
<dbReference type="EMBL" id="DVMM01000101">
    <property type="protein sequence ID" value="HIU29640.1"/>
    <property type="molecule type" value="Genomic_DNA"/>
</dbReference>
<dbReference type="InterPro" id="IPR002877">
    <property type="entry name" value="RNA_MeTrfase_FtsJ_dom"/>
</dbReference>
<dbReference type="InterPro" id="IPR004538">
    <property type="entry name" value="Hemolysin_A/TlyA"/>
</dbReference>
<dbReference type="InterPro" id="IPR036986">
    <property type="entry name" value="S4_RNA-bd_sf"/>
</dbReference>
<accession>A0A9D1I9W3</accession>
<dbReference type="PIRSF" id="PIRSF005578">
    <property type="entry name" value="TlyA"/>
    <property type="match status" value="1"/>
</dbReference>
<sequence length="245" mass="26762">MRLDLYLAQQHLYDSRVRAVRAVKEGCVRVNGKIITKPSCEIFPESDTVACDADPVPYVGRGALKLAYVLDKYTINVHNMTAIDIGASTGGFADVLLQSGASHVACVDVGHGQLAEKIRQDVRTAVYEDTDIRDFKIGEGTYDIACADVSFISIRLIIPHIYRLLKEGGTAVCLIKPQFEVGRKNLNKKGIVKDSETARRAAEETAEFIARSGFAVTGICSSPIKGGDGNTEYFCVCRRTLKIDV</sequence>
<comment type="caution">
    <text evidence="5">The sequence shown here is derived from an EMBL/GenBank/DDBJ whole genome shotgun (WGS) entry which is preliminary data.</text>
</comment>
<evidence type="ECO:0000313" key="6">
    <source>
        <dbReference type="Proteomes" id="UP000824089"/>
    </source>
</evidence>
<dbReference type="GO" id="GO:0008168">
    <property type="term" value="F:methyltransferase activity"/>
    <property type="evidence" value="ECO:0007669"/>
    <property type="project" value="UniProtKB-KW"/>
</dbReference>
<name>A0A9D1I9W3_9CLOT</name>
<reference evidence="5" key="1">
    <citation type="submission" date="2020-10" db="EMBL/GenBank/DDBJ databases">
        <authorList>
            <person name="Gilroy R."/>
        </authorList>
    </citation>
    <scope>NUCLEOTIDE SEQUENCE</scope>
    <source>
        <strain evidence="5">CHK195-4489</strain>
    </source>
</reference>
<dbReference type="PANTHER" id="PTHR32319">
    <property type="entry name" value="BACTERIAL HEMOLYSIN-LIKE PROTEIN"/>
    <property type="match status" value="1"/>
</dbReference>
<dbReference type="SUPFAM" id="SSF55174">
    <property type="entry name" value="Alpha-L RNA-binding motif"/>
    <property type="match status" value="1"/>
</dbReference>
<dbReference type="InterPro" id="IPR047048">
    <property type="entry name" value="TlyA"/>
</dbReference>
<dbReference type="CDD" id="cd00165">
    <property type="entry name" value="S4"/>
    <property type="match status" value="1"/>
</dbReference>
<evidence type="ECO:0000259" key="4">
    <source>
        <dbReference type="SMART" id="SM00363"/>
    </source>
</evidence>
<keyword evidence="5" id="KW-0808">Transferase</keyword>
<dbReference type="InterPro" id="IPR002942">
    <property type="entry name" value="S4_RNA-bd"/>
</dbReference>
<dbReference type="PROSITE" id="PS50889">
    <property type="entry name" value="S4"/>
    <property type="match status" value="1"/>
</dbReference>
<dbReference type="CDD" id="cd02440">
    <property type="entry name" value="AdoMet_MTases"/>
    <property type="match status" value="1"/>
</dbReference>
<gene>
    <name evidence="5" type="ORF">IAD50_05020</name>
</gene>
<dbReference type="Gene3D" id="3.40.50.150">
    <property type="entry name" value="Vaccinia Virus protein VP39"/>
    <property type="match status" value="1"/>
</dbReference>
<dbReference type="Proteomes" id="UP000824089">
    <property type="component" value="Unassembled WGS sequence"/>
</dbReference>
<dbReference type="GO" id="GO:0032259">
    <property type="term" value="P:methylation"/>
    <property type="evidence" value="ECO:0007669"/>
    <property type="project" value="UniProtKB-KW"/>
</dbReference>